<dbReference type="PANTHER" id="PTHR10585">
    <property type="entry name" value="ER LUMEN PROTEIN RETAINING RECEPTOR"/>
    <property type="match status" value="1"/>
</dbReference>
<keyword evidence="5" id="KW-0813">Transport</keyword>
<evidence type="ECO:0000256" key="11">
    <source>
        <dbReference type="ARBA" id="ARBA00023136"/>
    </source>
</evidence>
<evidence type="ECO:0000256" key="2">
    <source>
        <dbReference type="ARBA" id="ARBA00004477"/>
    </source>
</evidence>
<evidence type="ECO:0000256" key="1">
    <source>
        <dbReference type="ARBA" id="ARBA00004129"/>
    </source>
</evidence>
<comment type="subcellular location">
    <subcellularLocation>
        <location evidence="1">Cytoplasmic vesicle</location>
        <location evidence="1">COPI-coated vesicle membrane</location>
        <topology evidence="1">Multi-pass membrane protein</topology>
    </subcellularLocation>
    <subcellularLocation>
        <location evidence="2">Endoplasmic reticulum membrane</location>
        <topology evidence="2">Multi-pass membrane protein</topology>
    </subcellularLocation>
    <subcellularLocation>
        <location evidence="3">Golgi apparatus membrane</location>
        <topology evidence="3">Multi-pass membrane protein</topology>
    </subcellularLocation>
</comment>
<dbReference type="GO" id="GO:0006621">
    <property type="term" value="P:protein retention in ER lumen"/>
    <property type="evidence" value="ECO:0007669"/>
    <property type="project" value="InterPro"/>
</dbReference>
<feature type="transmembrane region" description="Helical" evidence="14">
    <location>
        <begin position="108"/>
        <end position="129"/>
    </location>
</feature>
<evidence type="ECO:0000256" key="4">
    <source>
        <dbReference type="ARBA" id="ARBA00010120"/>
    </source>
</evidence>
<keyword evidence="8" id="KW-0931">ER-Golgi transport</keyword>
<feature type="transmembrane region" description="Helical" evidence="14">
    <location>
        <begin position="76"/>
        <end position="96"/>
    </location>
</feature>
<protein>
    <submittedName>
        <fullName evidence="15">Uncharacterized protein</fullName>
    </submittedName>
</protein>
<dbReference type="GO" id="GO:0000139">
    <property type="term" value="C:Golgi membrane"/>
    <property type="evidence" value="ECO:0007669"/>
    <property type="project" value="UniProtKB-SubCell"/>
</dbReference>
<dbReference type="Proteomes" id="UP001177744">
    <property type="component" value="Unassembled WGS sequence"/>
</dbReference>
<sequence length="253" mass="28655">MAASEAELLTLTGIGTDQSEPNLGELRRKNLRDPGHRREHLPADPDLSHLAILILMLKSWKTRSCDVNHDFSPLEILWTFSIYLESVAILLQRFMISKTGKVKTVTTHYLFFLGLYRGLYLVNCVWHFYFEGFFDLIAMVIPNPKPCGTWPLTSGTSNNGLLEKKIRLEWKNKVSPARIHEAVFEVQEQERFEALFSIYDDQPDLPQLPSPAGLIAPNCSPLPAILWQPSCDDVGVAILWQPSCSRHLVATIV</sequence>
<evidence type="ECO:0000256" key="7">
    <source>
        <dbReference type="ARBA" id="ARBA00022824"/>
    </source>
</evidence>
<dbReference type="GO" id="GO:0030663">
    <property type="term" value="C:COPI-coated vesicle membrane"/>
    <property type="evidence" value="ECO:0007669"/>
    <property type="project" value="UniProtKB-SubCell"/>
</dbReference>
<name>A0AA40I359_CNENI</name>
<evidence type="ECO:0000313" key="15">
    <source>
        <dbReference type="EMBL" id="KAK1342173.1"/>
    </source>
</evidence>
<dbReference type="GO" id="GO:0015031">
    <property type="term" value="P:protein transport"/>
    <property type="evidence" value="ECO:0007669"/>
    <property type="project" value="UniProtKB-KW"/>
</dbReference>
<evidence type="ECO:0000256" key="8">
    <source>
        <dbReference type="ARBA" id="ARBA00022892"/>
    </source>
</evidence>
<keyword evidence="6 14" id="KW-0812">Transmembrane</keyword>
<dbReference type="EMBL" id="JAULJE010000006">
    <property type="protein sequence ID" value="KAK1342173.1"/>
    <property type="molecule type" value="Genomic_DNA"/>
</dbReference>
<dbReference type="GO" id="GO:0005789">
    <property type="term" value="C:endoplasmic reticulum membrane"/>
    <property type="evidence" value="ECO:0007669"/>
    <property type="project" value="UniProtKB-SubCell"/>
</dbReference>
<evidence type="ECO:0000256" key="6">
    <source>
        <dbReference type="ARBA" id="ARBA00022692"/>
    </source>
</evidence>
<evidence type="ECO:0000256" key="9">
    <source>
        <dbReference type="ARBA" id="ARBA00022927"/>
    </source>
</evidence>
<comment type="similarity">
    <text evidence="4">Belongs to the ERD2 family.</text>
</comment>
<organism evidence="15 16">
    <name type="scientific">Cnephaeus nilssonii</name>
    <name type="common">Northern bat</name>
    <name type="synonym">Eptesicus nilssonii</name>
    <dbReference type="NCBI Taxonomy" id="3371016"/>
    <lineage>
        <taxon>Eukaryota</taxon>
        <taxon>Metazoa</taxon>
        <taxon>Chordata</taxon>
        <taxon>Craniata</taxon>
        <taxon>Vertebrata</taxon>
        <taxon>Euteleostomi</taxon>
        <taxon>Mammalia</taxon>
        <taxon>Eutheria</taxon>
        <taxon>Laurasiatheria</taxon>
        <taxon>Chiroptera</taxon>
        <taxon>Yangochiroptera</taxon>
        <taxon>Vespertilionidae</taxon>
        <taxon>Cnephaeus</taxon>
    </lineage>
</organism>
<dbReference type="AlphaFoldDB" id="A0AA40I359"/>
<keyword evidence="7" id="KW-0256">Endoplasmic reticulum</keyword>
<reference evidence="15" key="1">
    <citation type="submission" date="2023-06" db="EMBL/GenBank/DDBJ databases">
        <title>Reference genome for the Northern bat (Eptesicus nilssonii), a most northern bat species.</title>
        <authorList>
            <person name="Laine V.N."/>
            <person name="Pulliainen A.T."/>
            <person name="Lilley T.M."/>
        </authorList>
    </citation>
    <scope>NUCLEOTIDE SEQUENCE</scope>
    <source>
        <strain evidence="15">BLF_Eptnil</strain>
        <tissue evidence="15">Kidney</tissue>
    </source>
</reference>
<keyword evidence="10 14" id="KW-1133">Transmembrane helix</keyword>
<dbReference type="GO" id="GO:0016192">
    <property type="term" value="P:vesicle-mediated transport"/>
    <property type="evidence" value="ECO:0007669"/>
    <property type="project" value="UniProtKB-KW"/>
</dbReference>
<evidence type="ECO:0000313" key="16">
    <source>
        <dbReference type="Proteomes" id="UP001177744"/>
    </source>
</evidence>
<evidence type="ECO:0000256" key="12">
    <source>
        <dbReference type="ARBA" id="ARBA00023170"/>
    </source>
</evidence>
<keyword evidence="9" id="KW-0653">Protein transport</keyword>
<accession>A0AA40I359</accession>
<evidence type="ECO:0000256" key="3">
    <source>
        <dbReference type="ARBA" id="ARBA00004653"/>
    </source>
</evidence>
<keyword evidence="11 14" id="KW-0472">Membrane</keyword>
<evidence type="ECO:0000256" key="5">
    <source>
        <dbReference type="ARBA" id="ARBA00022448"/>
    </source>
</evidence>
<keyword evidence="16" id="KW-1185">Reference proteome</keyword>
<gene>
    <name evidence="15" type="ORF">QTO34_016930</name>
</gene>
<comment type="caution">
    <text evidence="15">The sequence shown here is derived from an EMBL/GenBank/DDBJ whole genome shotgun (WGS) entry which is preliminary data.</text>
</comment>
<evidence type="ECO:0000256" key="10">
    <source>
        <dbReference type="ARBA" id="ARBA00022989"/>
    </source>
</evidence>
<dbReference type="GO" id="GO:0046923">
    <property type="term" value="F:ER retention sequence binding"/>
    <property type="evidence" value="ECO:0007669"/>
    <property type="project" value="InterPro"/>
</dbReference>
<keyword evidence="12" id="KW-0675">Receptor</keyword>
<evidence type="ECO:0000256" key="13">
    <source>
        <dbReference type="ARBA" id="ARBA00023329"/>
    </source>
</evidence>
<dbReference type="Pfam" id="PF00810">
    <property type="entry name" value="ER_lumen_recept"/>
    <property type="match status" value="1"/>
</dbReference>
<evidence type="ECO:0000256" key="14">
    <source>
        <dbReference type="SAM" id="Phobius"/>
    </source>
</evidence>
<keyword evidence="13" id="KW-0968">Cytoplasmic vesicle</keyword>
<dbReference type="InterPro" id="IPR000133">
    <property type="entry name" value="ER_ret_rcpt"/>
</dbReference>
<proteinExistence type="inferred from homology"/>